<evidence type="ECO:0000313" key="2">
    <source>
        <dbReference type="Proteomes" id="UP001596317"/>
    </source>
</evidence>
<evidence type="ECO:0000313" key="1">
    <source>
        <dbReference type="EMBL" id="MFC6662911.1"/>
    </source>
</evidence>
<dbReference type="Proteomes" id="UP001596317">
    <property type="component" value="Unassembled WGS sequence"/>
</dbReference>
<comment type="caution">
    <text evidence="1">The sequence shown here is derived from an EMBL/GenBank/DDBJ whole genome shotgun (WGS) entry which is preliminary data.</text>
</comment>
<reference evidence="2" key="1">
    <citation type="journal article" date="2019" name="Int. J. Syst. Evol. Microbiol.">
        <title>The Global Catalogue of Microorganisms (GCM) 10K type strain sequencing project: providing services to taxonomists for standard genome sequencing and annotation.</title>
        <authorList>
            <consortium name="The Broad Institute Genomics Platform"/>
            <consortium name="The Broad Institute Genome Sequencing Center for Infectious Disease"/>
            <person name="Wu L."/>
            <person name="Ma J."/>
        </authorList>
    </citation>
    <scope>NUCLEOTIDE SEQUENCE [LARGE SCALE GENOMIC DNA]</scope>
    <source>
        <strain evidence="2">CCUG 63830</strain>
    </source>
</reference>
<gene>
    <name evidence="1" type="ORF">ACFP90_22980</name>
</gene>
<protein>
    <recommendedName>
        <fullName evidence="3">Transposase</fullName>
    </recommendedName>
</protein>
<name>A0ABW1ZPR8_9DEIO</name>
<dbReference type="RefSeq" id="WP_224611806.1">
    <property type="nucleotide sequence ID" value="NZ_JAIQXV010000020.1"/>
</dbReference>
<accession>A0ABW1ZPR8</accession>
<evidence type="ECO:0008006" key="3">
    <source>
        <dbReference type="Google" id="ProtNLM"/>
    </source>
</evidence>
<keyword evidence="2" id="KW-1185">Reference proteome</keyword>
<sequence>MPLIGAVGPKCAAKFAAFADALAWIDGRPASGTSNQDQLRLGSRVVIALRNMGVEVTANADGALQAKRLTRKPAAVAKSYKKRRAEFERDLQAAVEAFGPDFGTVRAAAA</sequence>
<proteinExistence type="predicted"/>
<dbReference type="EMBL" id="JBHSWB010000002">
    <property type="protein sequence ID" value="MFC6662911.1"/>
    <property type="molecule type" value="Genomic_DNA"/>
</dbReference>
<organism evidence="1 2">
    <name type="scientific">Deinococcus multiflagellatus</name>
    <dbReference type="NCBI Taxonomy" id="1656887"/>
    <lineage>
        <taxon>Bacteria</taxon>
        <taxon>Thermotogati</taxon>
        <taxon>Deinococcota</taxon>
        <taxon>Deinococci</taxon>
        <taxon>Deinococcales</taxon>
        <taxon>Deinococcaceae</taxon>
        <taxon>Deinococcus</taxon>
    </lineage>
</organism>